<dbReference type="EMBL" id="BPLR01015600">
    <property type="protein sequence ID" value="GIY77293.1"/>
    <property type="molecule type" value="Genomic_DNA"/>
</dbReference>
<proteinExistence type="predicted"/>
<dbReference type="Proteomes" id="UP001054945">
    <property type="component" value="Unassembled WGS sequence"/>
</dbReference>
<accession>A0AAV4W4W0</accession>
<evidence type="ECO:0000256" key="1">
    <source>
        <dbReference type="SAM" id="MobiDB-lite"/>
    </source>
</evidence>
<keyword evidence="3" id="KW-1185">Reference proteome</keyword>
<protein>
    <submittedName>
        <fullName evidence="2">Uncharacterized protein</fullName>
    </submittedName>
</protein>
<evidence type="ECO:0000313" key="3">
    <source>
        <dbReference type="Proteomes" id="UP001054945"/>
    </source>
</evidence>
<evidence type="ECO:0000313" key="2">
    <source>
        <dbReference type="EMBL" id="GIY77293.1"/>
    </source>
</evidence>
<name>A0AAV4W4W0_CAEEX</name>
<organism evidence="2 3">
    <name type="scientific">Caerostris extrusa</name>
    <name type="common">Bark spider</name>
    <name type="synonym">Caerostris bankana</name>
    <dbReference type="NCBI Taxonomy" id="172846"/>
    <lineage>
        <taxon>Eukaryota</taxon>
        <taxon>Metazoa</taxon>
        <taxon>Ecdysozoa</taxon>
        <taxon>Arthropoda</taxon>
        <taxon>Chelicerata</taxon>
        <taxon>Arachnida</taxon>
        <taxon>Araneae</taxon>
        <taxon>Araneomorphae</taxon>
        <taxon>Entelegynae</taxon>
        <taxon>Araneoidea</taxon>
        <taxon>Araneidae</taxon>
        <taxon>Caerostris</taxon>
    </lineage>
</organism>
<comment type="caution">
    <text evidence="2">The sequence shown here is derived from an EMBL/GenBank/DDBJ whole genome shotgun (WGS) entry which is preliminary data.</text>
</comment>
<dbReference type="AlphaFoldDB" id="A0AAV4W4W0"/>
<feature type="compositionally biased region" description="Polar residues" evidence="1">
    <location>
        <begin position="43"/>
        <end position="57"/>
    </location>
</feature>
<gene>
    <name evidence="2" type="ORF">CEXT_387661</name>
</gene>
<reference evidence="2 3" key="1">
    <citation type="submission" date="2021-06" db="EMBL/GenBank/DDBJ databases">
        <title>Caerostris extrusa draft genome.</title>
        <authorList>
            <person name="Kono N."/>
            <person name="Arakawa K."/>
        </authorList>
    </citation>
    <scope>NUCLEOTIDE SEQUENCE [LARGE SCALE GENOMIC DNA]</scope>
</reference>
<sequence length="86" mass="9419">MGKNRTDSQTLCLSVFSGLNTDHRLPNMQSDSDEKAAEMEDALSSTRVANYQSTGASKRSPKEPQGQVNKTCLKCFSCIYKNALLA</sequence>
<feature type="region of interest" description="Disordered" evidence="1">
    <location>
        <begin position="23"/>
        <end position="67"/>
    </location>
</feature>